<evidence type="ECO:0000313" key="1">
    <source>
        <dbReference type="EMBL" id="KAF2494816.1"/>
    </source>
</evidence>
<name>A0A6A6QRP7_9PEZI</name>
<sequence length="265" mass="30508">MNETEQKARGHLNLCYNLAVSRSPRAPIAMNETERRARGHLNLCYILLCRSGMVCKGIINLSDSKDGPFSADLGRKPSWDEHSWDEPARIVNAVAQKLQKFPAELRLQIFRDVFHQPMWALMKHNSCTEDFVFEHVAFTRTCKWTNLYDWCNEKLVGCEIALEVSDLLWNTTAAVLDLRDLPAFTKCSLAVPNFKPMDRVRRLCIHLTQPKSYTSEHLGLLLNIPKLQGVCLHLDYEQDREELESSPVVVSLRQRGVDVRLWVVF</sequence>
<dbReference type="OrthoDB" id="10660589at2759"/>
<reference evidence="1" key="1">
    <citation type="journal article" date="2020" name="Stud. Mycol.">
        <title>101 Dothideomycetes genomes: a test case for predicting lifestyles and emergence of pathogens.</title>
        <authorList>
            <person name="Haridas S."/>
            <person name="Albert R."/>
            <person name="Binder M."/>
            <person name="Bloem J."/>
            <person name="Labutti K."/>
            <person name="Salamov A."/>
            <person name="Andreopoulos B."/>
            <person name="Baker S."/>
            <person name="Barry K."/>
            <person name="Bills G."/>
            <person name="Bluhm B."/>
            <person name="Cannon C."/>
            <person name="Castanera R."/>
            <person name="Culley D."/>
            <person name="Daum C."/>
            <person name="Ezra D."/>
            <person name="Gonzalez J."/>
            <person name="Henrissat B."/>
            <person name="Kuo A."/>
            <person name="Liang C."/>
            <person name="Lipzen A."/>
            <person name="Lutzoni F."/>
            <person name="Magnuson J."/>
            <person name="Mondo S."/>
            <person name="Nolan M."/>
            <person name="Ohm R."/>
            <person name="Pangilinan J."/>
            <person name="Park H.-J."/>
            <person name="Ramirez L."/>
            <person name="Alfaro M."/>
            <person name="Sun H."/>
            <person name="Tritt A."/>
            <person name="Yoshinaga Y."/>
            <person name="Zwiers L.-H."/>
            <person name="Turgeon B."/>
            <person name="Goodwin S."/>
            <person name="Spatafora J."/>
            <person name="Crous P."/>
            <person name="Grigoriev I."/>
        </authorList>
    </citation>
    <scope>NUCLEOTIDE SEQUENCE</scope>
    <source>
        <strain evidence="1">CBS 269.34</strain>
    </source>
</reference>
<organism evidence="1 2">
    <name type="scientific">Lophium mytilinum</name>
    <dbReference type="NCBI Taxonomy" id="390894"/>
    <lineage>
        <taxon>Eukaryota</taxon>
        <taxon>Fungi</taxon>
        <taxon>Dikarya</taxon>
        <taxon>Ascomycota</taxon>
        <taxon>Pezizomycotina</taxon>
        <taxon>Dothideomycetes</taxon>
        <taxon>Pleosporomycetidae</taxon>
        <taxon>Mytilinidiales</taxon>
        <taxon>Mytilinidiaceae</taxon>
        <taxon>Lophium</taxon>
    </lineage>
</organism>
<gene>
    <name evidence="1" type="ORF">BU16DRAFT_48687</name>
</gene>
<accession>A0A6A6QRP7</accession>
<dbReference type="Proteomes" id="UP000799750">
    <property type="component" value="Unassembled WGS sequence"/>
</dbReference>
<protein>
    <submittedName>
        <fullName evidence="1">Uncharacterized protein</fullName>
    </submittedName>
</protein>
<dbReference type="EMBL" id="MU004190">
    <property type="protein sequence ID" value="KAF2494816.1"/>
    <property type="molecule type" value="Genomic_DNA"/>
</dbReference>
<proteinExistence type="predicted"/>
<keyword evidence="2" id="KW-1185">Reference proteome</keyword>
<dbReference type="AlphaFoldDB" id="A0A6A6QRP7"/>
<evidence type="ECO:0000313" key="2">
    <source>
        <dbReference type="Proteomes" id="UP000799750"/>
    </source>
</evidence>